<dbReference type="GO" id="GO:0016491">
    <property type="term" value="F:oxidoreductase activity"/>
    <property type="evidence" value="ECO:0007669"/>
    <property type="project" value="InterPro"/>
</dbReference>
<proteinExistence type="predicted"/>
<dbReference type="InterPro" id="IPR011008">
    <property type="entry name" value="Dimeric_a/b-barrel"/>
</dbReference>
<reference evidence="2 3" key="1">
    <citation type="journal article" date="2021" name="Int. J. Syst. Evol. Microbiol.">
        <title>Amazonocrinis nigriterrae gen. nov., sp. nov., Atlanticothrix silvestris gen. nov., sp. nov. and Dendronalium phyllosphericum gen. nov., sp. nov., nostocacean cyanobacteria from Brazilian environments.</title>
        <authorList>
            <person name="Alvarenga D.O."/>
            <person name="Andreote A.P.D."/>
            <person name="Branco L.H.Z."/>
            <person name="Delbaje E."/>
            <person name="Cruz R.B."/>
            <person name="Varani A.M."/>
            <person name="Fiore M.F."/>
        </authorList>
    </citation>
    <scope>NUCLEOTIDE SEQUENCE [LARGE SCALE GENOMIC DNA]</scope>
    <source>
        <strain evidence="2 3">CENA369</strain>
    </source>
</reference>
<dbReference type="SUPFAM" id="SSF54909">
    <property type="entry name" value="Dimeric alpha+beta barrel"/>
    <property type="match status" value="2"/>
</dbReference>
<dbReference type="InterPro" id="IPR032710">
    <property type="entry name" value="NTF2-like_dom_sf"/>
</dbReference>
<accession>A0A8J7I494</accession>
<dbReference type="RefSeq" id="WP_214433202.1">
    <property type="nucleotide sequence ID" value="NZ_CAWPUQ010000307.1"/>
</dbReference>
<organism evidence="2 3">
    <name type="scientific">Dendronalium phyllosphericum CENA369</name>
    <dbReference type="NCBI Taxonomy" id="1725256"/>
    <lineage>
        <taxon>Bacteria</taxon>
        <taxon>Bacillati</taxon>
        <taxon>Cyanobacteriota</taxon>
        <taxon>Cyanophyceae</taxon>
        <taxon>Nostocales</taxon>
        <taxon>Nostocaceae</taxon>
        <taxon>Dendronalium</taxon>
        <taxon>Dendronalium phyllosphericum</taxon>
    </lineage>
</organism>
<sequence>MIATIKKADYAIRDQKGKVTFYVLLWKRKGISLELFDDYWRDVHGPVCARLPSQYQYWQFHLAENEGGLWPTIPGIAYTCAADSQFNGIAELTFESDAERQNWFKSAAILMDDEHNIFSKAIGYNTSLGNSQTYIDRIPNGDPNGKIGAIKFHVMVKKSDAVSVEAFRRYMTDTFAPAVVQSDSILKFRLHLFEEVDNSRPDAAGVSHYEPPEQQYQAAFEIAFANPLEMETFFASKEYADAVRDQAKYIERLLPFPERTAYTFVYDSKMTLAGQRSSTVAELIANIGAINQLKEDVVSLMLEQKLISSNGRSNGHSNGFASDAQSLKTTFSNKRTNYYKDLAADYSRPGLVTPYVAKKLIEDAEKFVAMKERTLPEISSNYTLAQIEQENREWWPTHCEALRQGRGDILTGEYRDDLVYLCQDGPYQGLEQQKEREKHWWALIAQPGVTMCWPIVMFHGDVTFFEWKCVDDETNETLAKGNVTWMRRGHRGGCYLKTEQLTFYRDVFAPGGLLELITTA</sequence>
<dbReference type="Pfam" id="PF07110">
    <property type="entry name" value="EthD"/>
    <property type="match status" value="2"/>
</dbReference>
<dbReference type="Proteomes" id="UP000662314">
    <property type="component" value="Unassembled WGS sequence"/>
</dbReference>
<evidence type="ECO:0000313" key="3">
    <source>
        <dbReference type="Proteomes" id="UP000662314"/>
    </source>
</evidence>
<name>A0A8J7I494_9NOST</name>
<evidence type="ECO:0000313" key="2">
    <source>
        <dbReference type="EMBL" id="MBH8574390.1"/>
    </source>
</evidence>
<protein>
    <submittedName>
        <fullName evidence="2">EthD domain-containing protein</fullName>
    </submittedName>
</protein>
<dbReference type="AlphaFoldDB" id="A0A8J7I494"/>
<comment type="caution">
    <text evidence="2">The sequence shown here is derived from an EMBL/GenBank/DDBJ whole genome shotgun (WGS) entry which is preliminary data.</text>
</comment>
<gene>
    <name evidence="2" type="ORF">I8752_15445</name>
</gene>
<feature type="domain" description="EthD" evidence="1">
    <location>
        <begin position="161"/>
        <end position="251"/>
    </location>
</feature>
<dbReference type="InterPro" id="IPR009799">
    <property type="entry name" value="EthD_dom"/>
</dbReference>
<dbReference type="EMBL" id="JAECZA010000070">
    <property type="protein sequence ID" value="MBH8574390.1"/>
    <property type="molecule type" value="Genomic_DNA"/>
</dbReference>
<dbReference type="SUPFAM" id="SSF54427">
    <property type="entry name" value="NTF2-like"/>
    <property type="match status" value="1"/>
</dbReference>
<keyword evidence="3" id="KW-1185">Reference proteome</keyword>
<evidence type="ECO:0000259" key="1">
    <source>
        <dbReference type="Pfam" id="PF07110"/>
    </source>
</evidence>
<dbReference type="Gene3D" id="3.30.70.100">
    <property type="match status" value="2"/>
</dbReference>
<feature type="domain" description="EthD" evidence="1">
    <location>
        <begin position="29"/>
        <end position="118"/>
    </location>
</feature>